<dbReference type="GO" id="GO:0009847">
    <property type="term" value="P:spore germination"/>
    <property type="evidence" value="ECO:0007669"/>
    <property type="project" value="InterPro"/>
</dbReference>
<dbReference type="AlphaFoldDB" id="A0A9W3TD43"/>
<comment type="subcellular location">
    <subcellularLocation>
        <location evidence="1">Membrane</location>
        <topology evidence="1">Multi-pass membrane protein</topology>
    </subcellularLocation>
</comment>
<dbReference type="GO" id="GO:0016020">
    <property type="term" value="C:membrane"/>
    <property type="evidence" value="ECO:0007669"/>
    <property type="project" value="UniProtKB-SubCell"/>
</dbReference>
<protein>
    <submittedName>
        <fullName evidence="6">Uncharacterized protein</fullName>
    </submittedName>
</protein>
<dbReference type="EMBL" id="CP020002">
    <property type="protein sequence ID" value="AQY39126.1"/>
    <property type="molecule type" value="Genomic_DNA"/>
</dbReference>
<dbReference type="InterPro" id="IPR050768">
    <property type="entry name" value="UPF0353/GerABKA_families"/>
</dbReference>
<dbReference type="Proteomes" id="UP000191057">
    <property type="component" value="Chromosome"/>
</dbReference>
<evidence type="ECO:0000256" key="2">
    <source>
        <dbReference type="ARBA" id="ARBA00005278"/>
    </source>
</evidence>
<dbReference type="PANTHER" id="PTHR22550">
    <property type="entry name" value="SPORE GERMINATION PROTEIN"/>
    <property type="match status" value="1"/>
</dbReference>
<comment type="similarity">
    <text evidence="2">Belongs to the GerABKA family.</text>
</comment>
<gene>
    <name evidence="6" type="ORF">B4918_14635</name>
</gene>
<organism evidence="6 7">
    <name type="scientific">Bacillus thuringiensis</name>
    <dbReference type="NCBI Taxonomy" id="1428"/>
    <lineage>
        <taxon>Bacteria</taxon>
        <taxon>Bacillati</taxon>
        <taxon>Bacillota</taxon>
        <taxon>Bacilli</taxon>
        <taxon>Bacillales</taxon>
        <taxon>Bacillaceae</taxon>
        <taxon>Bacillus</taxon>
        <taxon>Bacillus cereus group</taxon>
    </lineage>
</organism>
<evidence type="ECO:0000313" key="7">
    <source>
        <dbReference type="Proteomes" id="UP000191057"/>
    </source>
</evidence>
<dbReference type="Pfam" id="PF03323">
    <property type="entry name" value="GerA"/>
    <property type="match status" value="1"/>
</dbReference>
<name>A0A9W3TD43_BACTU</name>
<evidence type="ECO:0000256" key="5">
    <source>
        <dbReference type="ARBA" id="ARBA00023136"/>
    </source>
</evidence>
<accession>A0A9W3TD43</accession>
<dbReference type="PANTHER" id="PTHR22550:SF5">
    <property type="entry name" value="LEUCINE ZIPPER PROTEIN 4"/>
    <property type="match status" value="1"/>
</dbReference>
<keyword evidence="5" id="KW-0472">Membrane</keyword>
<evidence type="ECO:0000256" key="1">
    <source>
        <dbReference type="ARBA" id="ARBA00004141"/>
    </source>
</evidence>
<keyword evidence="3" id="KW-0812">Transmembrane</keyword>
<dbReference type="InterPro" id="IPR004995">
    <property type="entry name" value="Spore_Ger"/>
</dbReference>
<evidence type="ECO:0000313" key="6">
    <source>
        <dbReference type="EMBL" id="AQY39126.1"/>
    </source>
</evidence>
<keyword evidence="4" id="KW-1133">Transmembrane helix</keyword>
<sequence>MLVNLIIITFKRVDSLMKRNINTSHSLQKNINTIQKSFHFNKELIIRVIGIPLKEEKKLRELAIVYLDTIVEKEAIQDHIIKPLLQKTCISFTQPIEELMNTVEISDVKVISSYNEVINGLVNGKTILLVDGCKYCIVADTSNWKDRSFAPPQSQRVLKGPQIGFTELAKNNISLIKRSLKNSNLVIEEQTIGKETNTSVSLVYLVDRVDKEILKELKIRIDDIELEAILDSSYIEESISKVQKTTFPTVLVTERPDVTVAHILEGKIGIVFDGSSNILIVPALFIQFLQSPEDYYEKPLLEWTRLYIE</sequence>
<evidence type="ECO:0000256" key="4">
    <source>
        <dbReference type="ARBA" id="ARBA00022989"/>
    </source>
</evidence>
<evidence type="ECO:0000256" key="3">
    <source>
        <dbReference type="ARBA" id="ARBA00022692"/>
    </source>
</evidence>
<dbReference type="RefSeq" id="WP_079245558.1">
    <property type="nucleotide sequence ID" value="NZ_VKQL01000141.1"/>
</dbReference>
<reference evidence="6 7" key="1">
    <citation type="submission" date="2017-03" db="EMBL/GenBank/DDBJ databases">
        <title>Complete genome sequence of Bacillus thuringiensis L-7601, a novel melanin producing strain.</title>
        <authorList>
            <person name="Cai J."/>
            <person name="Cao Z."/>
            <person name="Tan T."/>
        </authorList>
    </citation>
    <scope>NUCLEOTIDE SEQUENCE [LARGE SCALE GENOMIC DNA]</scope>
    <source>
        <strain evidence="6 7">L-7601</strain>
    </source>
</reference>
<proteinExistence type="inferred from homology"/>